<dbReference type="OMA" id="KLTMIHG"/>
<dbReference type="GO" id="GO:0070475">
    <property type="term" value="P:rRNA base methylation"/>
    <property type="evidence" value="ECO:0007669"/>
    <property type="project" value="TreeGrafter"/>
</dbReference>
<reference evidence="8" key="1">
    <citation type="submission" date="2017-04" db="EMBL/GenBank/DDBJ databases">
        <title>Plasmodium gonderi genome.</title>
        <authorList>
            <person name="Arisue N."/>
            <person name="Honma H."/>
            <person name="Kawai S."/>
            <person name="Tougan T."/>
            <person name="Tanabe K."/>
            <person name="Horii T."/>
        </authorList>
    </citation>
    <scope>NUCLEOTIDE SEQUENCE [LARGE SCALE GENOMIC DNA]</scope>
    <source>
        <strain evidence="8">ATCC 30045</strain>
    </source>
</reference>
<evidence type="ECO:0000256" key="2">
    <source>
        <dbReference type="ARBA" id="ARBA00022603"/>
    </source>
</evidence>
<evidence type="ECO:0000256" key="4">
    <source>
        <dbReference type="ARBA" id="ARBA00022691"/>
    </source>
</evidence>
<accession>A0A1Y1JSG3</accession>
<gene>
    <name evidence="7" type="ORF">PGO_145400</name>
</gene>
<organism evidence="7 8">
    <name type="scientific">Plasmodium gonderi</name>
    <dbReference type="NCBI Taxonomy" id="77519"/>
    <lineage>
        <taxon>Eukaryota</taxon>
        <taxon>Sar</taxon>
        <taxon>Alveolata</taxon>
        <taxon>Apicomplexa</taxon>
        <taxon>Aconoidasida</taxon>
        <taxon>Haemosporida</taxon>
        <taxon>Plasmodiidae</taxon>
        <taxon>Plasmodium</taxon>
        <taxon>Plasmodium (Plasmodium)</taxon>
    </lineage>
</organism>
<dbReference type="Pfam" id="PF01795">
    <property type="entry name" value="Methyltransf_5"/>
    <property type="match status" value="2"/>
</dbReference>
<dbReference type="Proteomes" id="UP000195521">
    <property type="component" value="Unassembled WGS sequence"/>
</dbReference>
<keyword evidence="4" id="KW-0949">S-adenosyl-L-methionine</keyword>
<dbReference type="RefSeq" id="XP_028546331.1">
    <property type="nucleotide sequence ID" value="XM_028690530.1"/>
</dbReference>
<evidence type="ECO:0000256" key="3">
    <source>
        <dbReference type="ARBA" id="ARBA00022679"/>
    </source>
</evidence>
<feature type="region of interest" description="Disordered" evidence="5">
    <location>
        <begin position="366"/>
        <end position="389"/>
    </location>
</feature>
<comment type="caution">
    <text evidence="7">The sequence shown here is derived from an EMBL/GenBank/DDBJ whole genome shotgun (WGS) entry which is preliminary data.</text>
</comment>
<dbReference type="PANTHER" id="PTHR11265:SF0">
    <property type="entry name" value="12S RRNA N4-METHYLCYTIDINE METHYLTRANSFERASE"/>
    <property type="match status" value="1"/>
</dbReference>
<keyword evidence="6" id="KW-0732">Signal</keyword>
<protein>
    <submittedName>
        <fullName evidence="7">S-adenosyl-methyltransferase mraW</fullName>
    </submittedName>
</protein>
<feature type="region of interest" description="Disordered" evidence="5">
    <location>
        <begin position="101"/>
        <end position="130"/>
    </location>
</feature>
<dbReference type="OrthoDB" id="439808at2759"/>
<dbReference type="Gene3D" id="1.10.150.170">
    <property type="entry name" value="Putative methyltransferase TM0872, insert domain"/>
    <property type="match status" value="2"/>
</dbReference>
<keyword evidence="8" id="KW-1185">Reference proteome</keyword>
<feature type="region of interest" description="Disordered" evidence="5">
    <location>
        <begin position="150"/>
        <end position="224"/>
    </location>
</feature>
<dbReference type="GO" id="GO:0071424">
    <property type="term" value="F:rRNA (cytosine-N4-)-methyltransferase activity"/>
    <property type="evidence" value="ECO:0007669"/>
    <property type="project" value="TreeGrafter"/>
</dbReference>
<name>A0A1Y1JSG3_PLAGO</name>
<dbReference type="SUPFAM" id="SSF53335">
    <property type="entry name" value="S-adenosyl-L-methionine-dependent methyltransferases"/>
    <property type="match status" value="1"/>
</dbReference>
<proteinExistence type="inferred from homology"/>
<dbReference type="Gene3D" id="3.40.50.150">
    <property type="entry name" value="Vaccinia Virus protein VP39"/>
    <property type="match status" value="2"/>
</dbReference>
<dbReference type="InterPro" id="IPR029063">
    <property type="entry name" value="SAM-dependent_MTases_sf"/>
</dbReference>
<evidence type="ECO:0000256" key="5">
    <source>
        <dbReference type="SAM" id="MobiDB-lite"/>
    </source>
</evidence>
<feature type="chain" id="PRO_5012033410" evidence="6">
    <location>
        <begin position="19"/>
        <end position="556"/>
    </location>
</feature>
<dbReference type="GeneID" id="39750488"/>
<dbReference type="SUPFAM" id="SSF81799">
    <property type="entry name" value="Putative methyltransferase TM0872, insert domain"/>
    <property type="match status" value="1"/>
</dbReference>
<feature type="signal peptide" evidence="6">
    <location>
        <begin position="1"/>
        <end position="18"/>
    </location>
</feature>
<evidence type="ECO:0000313" key="8">
    <source>
        <dbReference type="Proteomes" id="UP000195521"/>
    </source>
</evidence>
<keyword evidence="3 7" id="KW-0808">Transferase</keyword>
<evidence type="ECO:0000256" key="1">
    <source>
        <dbReference type="ARBA" id="ARBA00010396"/>
    </source>
</evidence>
<dbReference type="InterPro" id="IPR002903">
    <property type="entry name" value="RsmH"/>
</dbReference>
<dbReference type="InterPro" id="IPR023397">
    <property type="entry name" value="SAM-dep_MeTrfase_MraW_recog"/>
</dbReference>
<sequence length="556" mass="63528">MYKHVSLLFVLLNTFIHSYQIKYLHETFITPFFSRKRCSISTNRGQFKGVLKFKYHSFSHISIKEKGENQNESNIFDKSYVYHTPVLVDEVIEYLRNDSFRNGGQRRHHTDGDDPKGIPPLYDGNKTVGGKIKEKEKEISVVRGKMENCETLNEGKSQRGAFARPSASASSVLAPDLSSPAPDSSFPTPNSSSPTPDLSSPTPDLSSPTPDSALPTSSPSSSVPFLPMEVNSTEYYIDATLGGGGHTMEILKNFPQTCKVIAVDKDIESIYYNKHKLQKYLDQEKLTIIHGDYRNIMNLLYRHSLPLFGKYSGILIDLGMSTHQLKCRKRGFSYKYNDLLDMCMDKYTTAEYAKMCGFTDPYDSKGPSISRDSNQSDNSKDSNNMNEFSTTNASKKQIGRILNKYNYTQLKFIMYTYGQEKKASKIAKKIIQWRKSNGMITTTYHLRDIILSTCKQNYKANQKVLSRVFQSFRIYINDELNALKEFLLSCYKLLKPRKRLVVISYHSLEYRCVEAFIQGEKKLWVKVNENVITPSEMELKVNNSARSAKMSVFEKI</sequence>
<feature type="compositionally biased region" description="Low complexity" evidence="5">
    <location>
        <begin position="173"/>
        <end position="224"/>
    </location>
</feature>
<evidence type="ECO:0000256" key="6">
    <source>
        <dbReference type="SAM" id="SignalP"/>
    </source>
</evidence>
<dbReference type="AlphaFoldDB" id="A0A1Y1JSG3"/>
<comment type="similarity">
    <text evidence="1">Belongs to the methyltransferase superfamily. RsmH family.</text>
</comment>
<dbReference type="EMBL" id="BDQF01000015">
    <property type="protein sequence ID" value="GAW83742.1"/>
    <property type="molecule type" value="Genomic_DNA"/>
</dbReference>
<feature type="compositionally biased region" description="Low complexity" evidence="5">
    <location>
        <begin position="370"/>
        <end position="386"/>
    </location>
</feature>
<evidence type="ECO:0000313" key="7">
    <source>
        <dbReference type="EMBL" id="GAW83742.1"/>
    </source>
</evidence>
<dbReference type="HAMAP" id="MF_01007">
    <property type="entry name" value="16SrRNA_methyltr_H"/>
    <property type="match status" value="1"/>
</dbReference>
<dbReference type="PANTHER" id="PTHR11265">
    <property type="entry name" value="S-ADENOSYL-METHYLTRANSFERASE MRAW"/>
    <property type="match status" value="1"/>
</dbReference>
<keyword evidence="2 7" id="KW-0489">Methyltransferase</keyword>